<evidence type="ECO:0000313" key="1">
    <source>
        <dbReference type="EMBL" id="KAF6028699.1"/>
    </source>
</evidence>
<proteinExistence type="predicted"/>
<keyword evidence="2" id="KW-1185">Reference proteome</keyword>
<comment type="caution">
    <text evidence="1">The sequence shown here is derived from an EMBL/GenBank/DDBJ whole genome shotgun (WGS) entry which is preliminary data.</text>
</comment>
<dbReference type="EMBL" id="VXIV02001923">
    <property type="protein sequence ID" value="KAF6028699.1"/>
    <property type="molecule type" value="Genomic_DNA"/>
</dbReference>
<dbReference type="Proteomes" id="UP000593567">
    <property type="component" value="Unassembled WGS sequence"/>
</dbReference>
<evidence type="ECO:0000313" key="2">
    <source>
        <dbReference type="Proteomes" id="UP000593567"/>
    </source>
</evidence>
<sequence length="101" mass="11760">MCTEVCMTQVQTKVRKLCVDRDFESGGQLVVVWDTLTHMRKLYLFPGLMAIGKKITTKIILEILIIIHKLEKFVARENNSSNQFVFSLASHFHTFFCFNYP</sequence>
<dbReference type="AlphaFoldDB" id="A0A7J7JQR3"/>
<protein>
    <submittedName>
        <fullName evidence="1">Uncharacterized protein</fullName>
    </submittedName>
</protein>
<reference evidence="1" key="1">
    <citation type="submission" date="2020-06" db="EMBL/GenBank/DDBJ databases">
        <title>Draft genome of Bugula neritina, a colonial animal packing powerful symbionts and potential medicines.</title>
        <authorList>
            <person name="Rayko M."/>
        </authorList>
    </citation>
    <scope>NUCLEOTIDE SEQUENCE [LARGE SCALE GENOMIC DNA]</scope>
    <source>
        <strain evidence="1">Kwan_BN1</strain>
    </source>
</reference>
<accession>A0A7J7JQR3</accession>
<gene>
    <name evidence="1" type="ORF">EB796_012979</name>
</gene>
<name>A0A7J7JQR3_BUGNE</name>
<organism evidence="1 2">
    <name type="scientific">Bugula neritina</name>
    <name type="common">Brown bryozoan</name>
    <name type="synonym">Sertularia neritina</name>
    <dbReference type="NCBI Taxonomy" id="10212"/>
    <lineage>
        <taxon>Eukaryota</taxon>
        <taxon>Metazoa</taxon>
        <taxon>Spiralia</taxon>
        <taxon>Lophotrochozoa</taxon>
        <taxon>Bryozoa</taxon>
        <taxon>Gymnolaemata</taxon>
        <taxon>Cheilostomatida</taxon>
        <taxon>Flustrina</taxon>
        <taxon>Buguloidea</taxon>
        <taxon>Bugulidae</taxon>
        <taxon>Bugula</taxon>
    </lineage>
</organism>